<dbReference type="CDD" id="cd00082">
    <property type="entry name" value="HisKA"/>
    <property type="match status" value="1"/>
</dbReference>
<dbReference type="InterPro" id="IPR013655">
    <property type="entry name" value="PAS_fold_3"/>
</dbReference>
<dbReference type="SMART" id="SM00448">
    <property type="entry name" value="REC"/>
    <property type="match status" value="1"/>
</dbReference>
<dbReference type="SMART" id="SM00388">
    <property type="entry name" value="HisKA"/>
    <property type="match status" value="1"/>
</dbReference>
<keyword evidence="4" id="KW-0808">Transferase</keyword>
<evidence type="ECO:0000259" key="12">
    <source>
        <dbReference type="PROSITE" id="PS50112"/>
    </source>
</evidence>
<evidence type="ECO:0000256" key="9">
    <source>
        <dbReference type="PROSITE-ProRule" id="PRU00169"/>
    </source>
</evidence>
<dbReference type="Gene3D" id="3.30.565.10">
    <property type="entry name" value="Histidine kinase-like ATPase, C-terminal domain"/>
    <property type="match status" value="1"/>
</dbReference>
<dbReference type="Pfam" id="PF08447">
    <property type="entry name" value="PAS_3"/>
    <property type="match status" value="2"/>
</dbReference>
<dbReference type="SUPFAM" id="SSF55874">
    <property type="entry name" value="ATPase domain of HSP90 chaperone/DNA topoisomerase II/histidine kinase"/>
    <property type="match status" value="1"/>
</dbReference>
<dbReference type="InterPro" id="IPR036097">
    <property type="entry name" value="HisK_dim/P_sf"/>
</dbReference>
<dbReference type="InterPro" id="IPR001789">
    <property type="entry name" value="Sig_transdc_resp-reg_receiver"/>
</dbReference>
<evidence type="ECO:0000256" key="3">
    <source>
        <dbReference type="ARBA" id="ARBA00022553"/>
    </source>
</evidence>
<keyword evidence="3 9" id="KW-0597">Phosphoprotein</keyword>
<dbReference type="PRINTS" id="PR00344">
    <property type="entry name" value="BCTRLSENSOR"/>
</dbReference>
<dbReference type="EMBL" id="JAWJEJ010000001">
    <property type="protein sequence ID" value="MDV3455652.1"/>
    <property type="molecule type" value="Genomic_DNA"/>
</dbReference>
<evidence type="ECO:0000256" key="2">
    <source>
        <dbReference type="ARBA" id="ARBA00012438"/>
    </source>
</evidence>
<keyword evidence="8" id="KW-0902">Two-component regulatory system</keyword>
<keyword evidence="15" id="KW-1185">Reference proteome</keyword>
<dbReference type="Gene3D" id="2.10.70.100">
    <property type="match status" value="1"/>
</dbReference>
<comment type="catalytic activity">
    <reaction evidence="1">
        <text>ATP + protein L-histidine = ADP + protein N-phospho-L-histidine.</text>
        <dbReference type="EC" id="2.7.13.3"/>
    </reaction>
</comment>
<feature type="domain" description="PAS" evidence="12">
    <location>
        <begin position="526"/>
        <end position="570"/>
    </location>
</feature>
<dbReference type="PROSITE" id="PS50110">
    <property type="entry name" value="RESPONSE_REGULATORY"/>
    <property type="match status" value="1"/>
</dbReference>
<dbReference type="SMART" id="SM00065">
    <property type="entry name" value="GAF"/>
    <property type="match status" value="2"/>
</dbReference>
<gene>
    <name evidence="14" type="ORF">RZN05_01545</name>
</gene>
<reference evidence="14 15" key="1">
    <citation type="submission" date="2023-10" db="EMBL/GenBank/DDBJ databases">
        <title>Sphingomonas sp. HF-S4 16S ribosomal RNA gene Genome sequencing and assembly.</title>
        <authorList>
            <person name="Lee H."/>
        </authorList>
    </citation>
    <scope>NUCLEOTIDE SEQUENCE [LARGE SCALE GENOMIC DNA]</scope>
    <source>
        <strain evidence="14 15">HF-S4</strain>
    </source>
</reference>
<dbReference type="CDD" id="cd00130">
    <property type="entry name" value="PAS"/>
    <property type="match status" value="2"/>
</dbReference>
<dbReference type="Pfam" id="PF02518">
    <property type="entry name" value="HATPase_c"/>
    <property type="match status" value="1"/>
</dbReference>
<evidence type="ECO:0000259" key="13">
    <source>
        <dbReference type="PROSITE" id="PS50113"/>
    </source>
</evidence>
<dbReference type="InterPro" id="IPR003594">
    <property type="entry name" value="HATPase_dom"/>
</dbReference>
<dbReference type="Pfam" id="PF00512">
    <property type="entry name" value="HisKA"/>
    <property type="match status" value="1"/>
</dbReference>
<evidence type="ECO:0000256" key="7">
    <source>
        <dbReference type="ARBA" id="ARBA00022840"/>
    </source>
</evidence>
<dbReference type="PROSITE" id="PS50109">
    <property type="entry name" value="HIS_KIN"/>
    <property type="match status" value="1"/>
</dbReference>
<evidence type="ECO:0000256" key="6">
    <source>
        <dbReference type="ARBA" id="ARBA00022777"/>
    </source>
</evidence>
<feature type="domain" description="Histidine kinase" evidence="10">
    <location>
        <begin position="775"/>
        <end position="994"/>
    </location>
</feature>
<feature type="domain" description="PAC" evidence="13">
    <location>
        <begin position="573"/>
        <end position="625"/>
    </location>
</feature>
<dbReference type="Gene3D" id="1.10.287.130">
    <property type="match status" value="1"/>
</dbReference>
<comment type="caution">
    <text evidence="14">The sequence shown here is derived from an EMBL/GenBank/DDBJ whole genome shotgun (WGS) entry which is preliminary data.</text>
</comment>
<evidence type="ECO:0000256" key="5">
    <source>
        <dbReference type="ARBA" id="ARBA00022741"/>
    </source>
</evidence>
<dbReference type="PANTHER" id="PTHR43065:SF46">
    <property type="entry name" value="C4-DICARBOXYLATE TRANSPORT SENSOR PROTEIN DCTB"/>
    <property type="match status" value="1"/>
</dbReference>
<dbReference type="InterPro" id="IPR005467">
    <property type="entry name" value="His_kinase_dom"/>
</dbReference>
<dbReference type="Gene3D" id="3.40.50.2300">
    <property type="match status" value="1"/>
</dbReference>
<name>A0ABU3Y3J0_9SPHN</name>
<dbReference type="SUPFAM" id="SSF55781">
    <property type="entry name" value="GAF domain-like"/>
    <property type="match status" value="2"/>
</dbReference>
<evidence type="ECO:0000259" key="11">
    <source>
        <dbReference type="PROSITE" id="PS50110"/>
    </source>
</evidence>
<dbReference type="SMART" id="SM00086">
    <property type="entry name" value="PAC"/>
    <property type="match status" value="2"/>
</dbReference>
<dbReference type="SMART" id="SM00387">
    <property type="entry name" value="HATPase_c"/>
    <property type="match status" value="1"/>
</dbReference>
<dbReference type="PROSITE" id="PS50113">
    <property type="entry name" value="PAC"/>
    <property type="match status" value="1"/>
</dbReference>
<dbReference type="Pfam" id="PF00072">
    <property type="entry name" value="Response_reg"/>
    <property type="match status" value="1"/>
</dbReference>
<dbReference type="InterPro" id="IPR035965">
    <property type="entry name" value="PAS-like_dom_sf"/>
</dbReference>
<feature type="domain" description="Response regulatory" evidence="11">
    <location>
        <begin position="1014"/>
        <end position="1123"/>
    </location>
</feature>
<dbReference type="InterPro" id="IPR003018">
    <property type="entry name" value="GAF"/>
</dbReference>
<dbReference type="NCBIfam" id="TIGR00229">
    <property type="entry name" value="sensory_box"/>
    <property type="match status" value="2"/>
</dbReference>
<dbReference type="SUPFAM" id="SSF47384">
    <property type="entry name" value="Homodimeric domain of signal transducing histidine kinase"/>
    <property type="match status" value="1"/>
</dbReference>
<dbReference type="Pfam" id="PF01590">
    <property type="entry name" value="GAF"/>
    <property type="match status" value="2"/>
</dbReference>
<evidence type="ECO:0000259" key="10">
    <source>
        <dbReference type="PROSITE" id="PS50109"/>
    </source>
</evidence>
<keyword evidence="5" id="KW-0547">Nucleotide-binding</keyword>
<dbReference type="SUPFAM" id="SSF55785">
    <property type="entry name" value="PYP-like sensor domain (PAS domain)"/>
    <property type="match status" value="2"/>
</dbReference>
<accession>A0ABU3Y3J0</accession>
<dbReference type="SMART" id="SM00091">
    <property type="entry name" value="PAS"/>
    <property type="match status" value="2"/>
</dbReference>
<dbReference type="Proteomes" id="UP001273531">
    <property type="component" value="Unassembled WGS sequence"/>
</dbReference>
<evidence type="ECO:0000256" key="1">
    <source>
        <dbReference type="ARBA" id="ARBA00000085"/>
    </source>
</evidence>
<dbReference type="InterPro" id="IPR003661">
    <property type="entry name" value="HisK_dim/P_dom"/>
</dbReference>
<evidence type="ECO:0000256" key="8">
    <source>
        <dbReference type="ARBA" id="ARBA00023012"/>
    </source>
</evidence>
<dbReference type="Gene3D" id="3.30.450.40">
    <property type="match status" value="2"/>
</dbReference>
<protein>
    <recommendedName>
        <fullName evidence="2">histidine kinase</fullName>
        <ecNumber evidence="2">2.7.13.3</ecNumber>
    </recommendedName>
</protein>
<feature type="domain" description="PAS" evidence="12">
    <location>
        <begin position="664"/>
        <end position="707"/>
    </location>
</feature>
<dbReference type="InterPro" id="IPR000014">
    <property type="entry name" value="PAS"/>
</dbReference>
<dbReference type="PROSITE" id="PS50112">
    <property type="entry name" value="PAS"/>
    <property type="match status" value="2"/>
</dbReference>
<dbReference type="SUPFAM" id="SSF52172">
    <property type="entry name" value="CheY-like"/>
    <property type="match status" value="1"/>
</dbReference>
<evidence type="ECO:0000313" key="15">
    <source>
        <dbReference type="Proteomes" id="UP001273531"/>
    </source>
</evidence>
<organism evidence="14 15">
    <name type="scientific">Sphingomonas agrestis</name>
    <dbReference type="NCBI Taxonomy" id="3080540"/>
    <lineage>
        <taxon>Bacteria</taxon>
        <taxon>Pseudomonadati</taxon>
        <taxon>Pseudomonadota</taxon>
        <taxon>Alphaproteobacteria</taxon>
        <taxon>Sphingomonadales</taxon>
        <taxon>Sphingomonadaceae</taxon>
        <taxon>Sphingomonas</taxon>
    </lineage>
</organism>
<dbReference type="RefSeq" id="WP_317224867.1">
    <property type="nucleotide sequence ID" value="NZ_JAWJEJ010000001.1"/>
</dbReference>
<feature type="modified residue" description="4-aspartylphosphate" evidence="9">
    <location>
        <position position="1063"/>
    </location>
</feature>
<dbReference type="PANTHER" id="PTHR43065">
    <property type="entry name" value="SENSOR HISTIDINE KINASE"/>
    <property type="match status" value="1"/>
</dbReference>
<proteinExistence type="predicted"/>
<evidence type="ECO:0000256" key="4">
    <source>
        <dbReference type="ARBA" id="ARBA00022679"/>
    </source>
</evidence>
<dbReference type="InterPro" id="IPR001610">
    <property type="entry name" value="PAC"/>
</dbReference>
<dbReference type="InterPro" id="IPR029016">
    <property type="entry name" value="GAF-like_dom_sf"/>
</dbReference>
<dbReference type="InterPro" id="IPR036890">
    <property type="entry name" value="HATPase_C_sf"/>
</dbReference>
<dbReference type="InterPro" id="IPR004358">
    <property type="entry name" value="Sig_transdc_His_kin-like_C"/>
</dbReference>
<evidence type="ECO:0000313" key="14">
    <source>
        <dbReference type="EMBL" id="MDV3455652.1"/>
    </source>
</evidence>
<dbReference type="InterPro" id="IPR011006">
    <property type="entry name" value="CheY-like_superfamily"/>
</dbReference>
<dbReference type="InterPro" id="IPR000700">
    <property type="entry name" value="PAS-assoc_C"/>
</dbReference>
<keyword evidence="6" id="KW-0418">Kinase</keyword>
<keyword evidence="7" id="KW-0067">ATP-binding</keyword>
<sequence length="1123" mass="123278">MTSGYAADFLEGGGEMGRRIRAHDWAGHPMGPPEGWPQGLRTVVRLMLTTGHPTLIFWGAPLYCLYNDAFAKSLGPEKHPAMLGAEARVIWAEVWDIAGADIEGVYAGAGSLYLVNQLVPIERHGKLEPVYWTYSYSPIDDAGGVGGVLVLANETTRGVIERRHDALAELADRFRDVEDPDEIAYTAAEMLGQRLGVSRAGYGTIDTQAETIRIERDWNAPGVNSIAGVLNFRDYGSYIDDLKAGRTAVVTDAELDPRTRDTADRLKAISAQAFINMPVTEQGDFVALLFLNHAEARPWTEDEIELIQDVAERTRNAVARREAEQALRKNEARLRFLDTLGRETAQARDADAVMAVTTRLLGEHLAGSDCAYADMEPDEDMFNIRGDWHRADVKSIVGRYSLASFGTLAMVSLKHGHPLVIDDTAVLGEDGAQAFADIGSRAIICMPFLKEGRLTALMAIHDTTPRHWTADELGLLREVTERSWAHIERVRAEAALRESESRLRIAVVGARIGTWDWDLKTMRGRWSPRTCEILGVAEGEDVTDEQRLRTIHPDDRDRAVEAVRQAIRSGTSFATEYRIVRPDGGVRWIATRGIVERDAAGWALRTTGIVRDVTQRREAQEALKALNETLEQQVAARTAERDRMWRLSGDLFLVIGQRWEIRAVNPAVTPLLGYTPEEVVGERFVRFFHPDEFEQLTLAIRVVAQAPLRDFVARLRAKDGTWRRFAWSAATGQGEAYVIGRDVTEEVERREELERAQEALRQAQKMESLGQLTGGVAHDFNNLLTPILGSLDLLRRRIAGEREQRWVAAALESAERARTLVQRLLAFARRQPLRPGPVDLAALVTGMSDLIASTSGPQIKLGLDLAEPVPAALADANQLEMAVLNLAVNARDAMPDGGQLTLSVHPETLEEGHRSELLPGHYVRLCVADTGAGMDEETMARAVEPFFSTKGIGKGTGLGLSMVHGLVSQLGGAMLLSSKPGLGTLVELYLPVAEGEPNAEHQPRTASIGDAAGTVLLVDDEAPVRAATGELLRDLGYRVIEAEGAREALAYLAGYPVDYLVTDHLMPGMQGSDLVREVRTRHPGVKTLIVSGYADLDGISPDLPRLAKPFRQDELAASLAGLG</sequence>
<dbReference type="Gene3D" id="3.30.450.20">
    <property type="entry name" value="PAS domain"/>
    <property type="match status" value="3"/>
</dbReference>
<dbReference type="EC" id="2.7.13.3" evidence="2"/>